<dbReference type="AlphaFoldDB" id="A0ABD0QFG4"/>
<protein>
    <submittedName>
        <fullName evidence="1">Uncharacterized protein</fullName>
    </submittedName>
</protein>
<sequence length="63" mass="7158">IERGDPDGSNRITMVNGLSHPWGVAVYDSYLYFTDRDFEVIERVDKATGLNRVVMRDNVAGLR</sequence>
<organism evidence="1 2">
    <name type="scientific">Cirrhinus mrigala</name>
    <name type="common">Mrigala</name>
    <dbReference type="NCBI Taxonomy" id="683832"/>
    <lineage>
        <taxon>Eukaryota</taxon>
        <taxon>Metazoa</taxon>
        <taxon>Chordata</taxon>
        <taxon>Craniata</taxon>
        <taxon>Vertebrata</taxon>
        <taxon>Euteleostomi</taxon>
        <taxon>Actinopterygii</taxon>
        <taxon>Neopterygii</taxon>
        <taxon>Teleostei</taxon>
        <taxon>Ostariophysi</taxon>
        <taxon>Cypriniformes</taxon>
        <taxon>Cyprinidae</taxon>
        <taxon>Labeoninae</taxon>
        <taxon>Labeonini</taxon>
        <taxon>Cirrhinus</taxon>
    </lineage>
</organism>
<feature type="non-terminal residue" evidence="1">
    <location>
        <position position="1"/>
    </location>
</feature>
<feature type="non-terminal residue" evidence="1">
    <location>
        <position position="63"/>
    </location>
</feature>
<reference evidence="1 2" key="1">
    <citation type="submission" date="2024-05" db="EMBL/GenBank/DDBJ databases">
        <title>Genome sequencing and assembly of Indian major carp, Cirrhinus mrigala (Hamilton, 1822).</title>
        <authorList>
            <person name="Mohindra V."/>
            <person name="Chowdhury L.M."/>
            <person name="Lal K."/>
            <person name="Jena J.K."/>
        </authorList>
    </citation>
    <scope>NUCLEOTIDE SEQUENCE [LARGE SCALE GENOMIC DNA]</scope>
    <source>
        <strain evidence="1">CM1030</strain>
        <tissue evidence="1">Blood</tissue>
    </source>
</reference>
<dbReference type="Gene3D" id="2.120.10.30">
    <property type="entry name" value="TolB, C-terminal domain"/>
    <property type="match status" value="1"/>
</dbReference>
<keyword evidence="2" id="KW-1185">Reference proteome</keyword>
<name>A0ABD0QFG4_CIRMR</name>
<gene>
    <name evidence="1" type="ORF">M9458_020614</name>
</gene>
<evidence type="ECO:0000313" key="1">
    <source>
        <dbReference type="EMBL" id="KAL0184918.1"/>
    </source>
</evidence>
<dbReference type="EMBL" id="JAMKFB020000009">
    <property type="protein sequence ID" value="KAL0184918.1"/>
    <property type="molecule type" value="Genomic_DNA"/>
</dbReference>
<dbReference type="InterPro" id="IPR011042">
    <property type="entry name" value="6-blade_b-propeller_TolB-like"/>
</dbReference>
<comment type="caution">
    <text evidence="1">The sequence shown here is derived from an EMBL/GenBank/DDBJ whole genome shotgun (WGS) entry which is preliminary data.</text>
</comment>
<accession>A0ABD0QFG4</accession>
<proteinExistence type="predicted"/>
<dbReference type="Proteomes" id="UP001529510">
    <property type="component" value="Unassembled WGS sequence"/>
</dbReference>
<dbReference type="SUPFAM" id="SSF63825">
    <property type="entry name" value="YWTD domain"/>
    <property type="match status" value="1"/>
</dbReference>
<evidence type="ECO:0000313" key="2">
    <source>
        <dbReference type="Proteomes" id="UP001529510"/>
    </source>
</evidence>